<keyword evidence="2" id="KW-0186">Copper</keyword>
<dbReference type="PROSITE" id="PS00498">
    <property type="entry name" value="TYROSINASE_2"/>
    <property type="match status" value="1"/>
</dbReference>
<dbReference type="Gene3D" id="1.10.1280.10">
    <property type="entry name" value="Di-copper center containing domain from catechol oxidase"/>
    <property type="match status" value="1"/>
</dbReference>
<dbReference type="RefSeq" id="WP_227624921.1">
    <property type="nucleotide sequence ID" value="NZ_CP007139.1"/>
</dbReference>
<protein>
    <submittedName>
        <fullName evidence="5">Tyrosinase</fullName>
    </submittedName>
</protein>
<dbReference type="PRINTS" id="PR00092">
    <property type="entry name" value="TYROSINASE"/>
</dbReference>
<dbReference type="SUPFAM" id="SSF48056">
    <property type="entry name" value="Di-copper centre-containing domain"/>
    <property type="match status" value="1"/>
</dbReference>
<dbReference type="EMBL" id="CP007139">
    <property type="protein sequence ID" value="AIE85851.1"/>
    <property type="molecule type" value="Genomic_DNA"/>
</dbReference>
<sequence>MTRRHFLRTTAAAAGALALPFSFAAGSSAPKYRRYNVTSEGGKKALASYAKGVEAMLRLPADHPQNWFRNAFIHLMDCPHGNWWFYVWHRGYVGYFEETIRNLSGDASFAMPYWDWTALPQIPDAMFDGVLTPESAAFIPYTRNLAVFTSFAKQPLLEYWNGLTHAQRAQLKARGYTDFTLLWNDVTGYSPQQDGGISGNIAYANPCGSRYLTRDNPKLDPKTAYDVSPFVIYTGLAPTNFYNKVNDLSFTSAKTPSHNSMASGANAFSVLEGLPHNKVHNCIGGVGPLDPGPYGNMTNFLSPVDPVFFLHHANMDRLWDVWTRKQKALHLPYLPTGQDLQTLSSEPFLFYVNGRGEYVGNSQAGEYLSTERFDYDYEPGFGELIVGPANGGPTKVAMTPIRGSVHQGTVSIGVPTEAIRSHLAAGPTSSLIAEVTLARPREGSLTREFDVIVGAPADVITVEADSPYYAGTVAFFGQMMSMPGMAGDATFSVPLPKTPEAFHTLGANATTAVNIRLVPAHGHGGKLPVLKSALVRGG</sequence>
<dbReference type="PROSITE" id="PS51318">
    <property type="entry name" value="TAT"/>
    <property type="match status" value="1"/>
</dbReference>
<evidence type="ECO:0000313" key="6">
    <source>
        <dbReference type="Proteomes" id="UP000027982"/>
    </source>
</evidence>
<evidence type="ECO:0000313" key="5">
    <source>
        <dbReference type="EMBL" id="AIE85851.1"/>
    </source>
</evidence>
<evidence type="ECO:0000256" key="3">
    <source>
        <dbReference type="SAM" id="SignalP"/>
    </source>
</evidence>
<dbReference type="Proteomes" id="UP000027982">
    <property type="component" value="Chromosome"/>
</dbReference>
<accession>A0A068NQY3</accession>
<dbReference type="GO" id="GO:0046872">
    <property type="term" value="F:metal ion binding"/>
    <property type="evidence" value="ECO:0007669"/>
    <property type="project" value="UniProtKB-KW"/>
</dbReference>
<dbReference type="AlphaFoldDB" id="A0A068NQY3"/>
<dbReference type="InterPro" id="IPR008922">
    <property type="entry name" value="Di-copper_centre_dom_sf"/>
</dbReference>
<dbReference type="PANTHER" id="PTHR11474:SF76">
    <property type="entry name" value="SHKT DOMAIN-CONTAINING PROTEIN"/>
    <property type="match status" value="1"/>
</dbReference>
<dbReference type="STRING" id="661478.OP10G_2483"/>
<reference evidence="5 6" key="1">
    <citation type="journal article" date="2014" name="PLoS ONE">
        <title>The first complete genome sequence of the class fimbriimonadia in the phylum armatimonadetes.</title>
        <authorList>
            <person name="Hu Z.Y."/>
            <person name="Wang Y.Z."/>
            <person name="Im W.T."/>
            <person name="Wang S.Y."/>
            <person name="Zhao G.P."/>
            <person name="Zheng H.J."/>
            <person name="Quan Z.X."/>
        </authorList>
    </citation>
    <scope>NUCLEOTIDE SEQUENCE [LARGE SCALE GENOMIC DNA]</scope>
    <source>
        <strain evidence="5">Gsoil 348</strain>
    </source>
</reference>
<keyword evidence="1" id="KW-0479">Metal-binding</keyword>
<dbReference type="KEGG" id="fgi:OP10G_2483"/>
<organism evidence="5 6">
    <name type="scientific">Fimbriimonas ginsengisoli Gsoil 348</name>
    <dbReference type="NCBI Taxonomy" id="661478"/>
    <lineage>
        <taxon>Bacteria</taxon>
        <taxon>Bacillati</taxon>
        <taxon>Armatimonadota</taxon>
        <taxon>Fimbriimonadia</taxon>
        <taxon>Fimbriimonadales</taxon>
        <taxon>Fimbriimonadaceae</taxon>
        <taxon>Fimbriimonas</taxon>
    </lineage>
</organism>
<evidence type="ECO:0000259" key="4">
    <source>
        <dbReference type="PROSITE" id="PS00498"/>
    </source>
</evidence>
<dbReference type="InterPro" id="IPR002227">
    <property type="entry name" value="Tyrosinase_Cu-bd"/>
</dbReference>
<dbReference type="NCBIfam" id="TIGR01409">
    <property type="entry name" value="TAT_signal_seq"/>
    <property type="match status" value="1"/>
</dbReference>
<keyword evidence="6" id="KW-1185">Reference proteome</keyword>
<feature type="domain" description="Tyrosinase copper-binding" evidence="4">
    <location>
        <begin position="305"/>
        <end position="316"/>
    </location>
</feature>
<evidence type="ECO:0000256" key="2">
    <source>
        <dbReference type="ARBA" id="ARBA00023008"/>
    </source>
</evidence>
<dbReference type="InterPro" id="IPR050316">
    <property type="entry name" value="Tyrosinase/Hemocyanin"/>
</dbReference>
<name>A0A068NQY3_FIMGI</name>
<keyword evidence="3" id="KW-0732">Signal</keyword>
<evidence type="ECO:0000256" key="1">
    <source>
        <dbReference type="ARBA" id="ARBA00022723"/>
    </source>
</evidence>
<dbReference type="InterPro" id="IPR019546">
    <property type="entry name" value="TAT_signal_bac_arc"/>
</dbReference>
<feature type="signal peptide" evidence="3">
    <location>
        <begin position="1"/>
        <end position="24"/>
    </location>
</feature>
<dbReference type="PANTHER" id="PTHR11474">
    <property type="entry name" value="TYROSINASE FAMILY MEMBER"/>
    <property type="match status" value="1"/>
</dbReference>
<feature type="chain" id="PRO_5001654190" evidence="3">
    <location>
        <begin position="25"/>
        <end position="538"/>
    </location>
</feature>
<dbReference type="HOGENOM" id="CLU_035036_0_0_0"/>
<dbReference type="InterPro" id="IPR006311">
    <property type="entry name" value="TAT_signal"/>
</dbReference>
<gene>
    <name evidence="5" type="ORF">OP10G_2483</name>
</gene>
<dbReference type="GO" id="GO:0016491">
    <property type="term" value="F:oxidoreductase activity"/>
    <property type="evidence" value="ECO:0007669"/>
    <property type="project" value="InterPro"/>
</dbReference>
<proteinExistence type="predicted"/>
<dbReference type="eggNOG" id="ENOG502Z8GH">
    <property type="taxonomic scope" value="Bacteria"/>
</dbReference>
<dbReference type="Pfam" id="PF00264">
    <property type="entry name" value="Tyrosinase"/>
    <property type="match status" value="1"/>
</dbReference>